<keyword evidence="3" id="KW-1185">Reference proteome</keyword>
<proteinExistence type="predicted"/>
<dbReference type="EMBL" id="JBBUTH010000006">
    <property type="protein sequence ID" value="MEK8050863.1"/>
    <property type="molecule type" value="Genomic_DNA"/>
</dbReference>
<comment type="caution">
    <text evidence="2">The sequence shown here is derived from an EMBL/GenBank/DDBJ whole genome shotgun (WGS) entry which is preliminary data.</text>
</comment>
<evidence type="ECO:0000313" key="2">
    <source>
        <dbReference type="EMBL" id="MEK8050863.1"/>
    </source>
</evidence>
<reference evidence="2 3" key="1">
    <citation type="submission" date="2024-04" db="EMBL/GenBank/DDBJ databases">
        <title>Novel species of the genus Ideonella isolated from streams.</title>
        <authorList>
            <person name="Lu H."/>
        </authorList>
    </citation>
    <scope>NUCLEOTIDE SEQUENCE [LARGE SCALE GENOMIC DNA]</scope>
    <source>
        <strain evidence="2 3">DXS22W</strain>
    </source>
</reference>
<dbReference type="InterPro" id="IPR006311">
    <property type="entry name" value="TAT_signal"/>
</dbReference>
<gene>
    <name evidence="2" type="ORF">AACH10_11505</name>
</gene>
<name>A0ABU9CG84_9BURK</name>
<feature type="signal peptide" evidence="1">
    <location>
        <begin position="1"/>
        <end position="44"/>
    </location>
</feature>
<evidence type="ECO:0000313" key="3">
    <source>
        <dbReference type="Proteomes" id="UP001365405"/>
    </source>
</evidence>
<keyword evidence="1" id="KW-0732">Signal</keyword>
<organism evidence="2 3">
    <name type="scientific">Pseudaquabacterium inlustre</name>
    <dbReference type="NCBI Taxonomy" id="2984192"/>
    <lineage>
        <taxon>Bacteria</taxon>
        <taxon>Pseudomonadati</taxon>
        <taxon>Pseudomonadota</taxon>
        <taxon>Betaproteobacteria</taxon>
        <taxon>Burkholderiales</taxon>
        <taxon>Sphaerotilaceae</taxon>
        <taxon>Pseudaquabacterium</taxon>
    </lineage>
</organism>
<accession>A0ABU9CG84</accession>
<dbReference type="RefSeq" id="WP_341410557.1">
    <property type="nucleotide sequence ID" value="NZ_JBBUTH010000006.1"/>
</dbReference>
<dbReference type="Proteomes" id="UP001365405">
    <property type="component" value="Unassembled WGS sequence"/>
</dbReference>
<evidence type="ECO:0000256" key="1">
    <source>
        <dbReference type="SAM" id="SignalP"/>
    </source>
</evidence>
<feature type="chain" id="PRO_5045727380" evidence="1">
    <location>
        <begin position="45"/>
        <end position="212"/>
    </location>
</feature>
<protein>
    <submittedName>
        <fullName evidence="2">Uncharacterized protein</fullName>
    </submittedName>
</protein>
<dbReference type="PROSITE" id="PS51318">
    <property type="entry name" value="TAT"/>
    <property type="match status" value="1"/>
</dbReference>
<sequence length="212" mass="23340">MTRTPDPQADRHCRRPGRHRALRGACAALAAAWLGTMAAAGAQAQPVAALDGERRIVLVAADGTRTEIGTVRFTPTGDGPTSRVAVALHTERFTDHFLSMREFKCLPGGTELSCHVPYPYANPGTVAPGQLAWLEHRLLFFFKKPADFGAKLWNGIYWQLKPTPTGWVGTPQAIDLNRIGAPPDQPNEPPYRPALRDDLPADARWFRQLLIE</sequence>